<keyword evidence="4" id="KW-1185">Reference proteome</keyword>
<dbReference type="GO" id="GO:0003677">
    <property type="term" value="F:DNA binding"/>
    <property type="evidence" value="ECO:0007669"/>
    <property type="project" value="UniProtKB-KW"/>
</dbReference>
<accession>A0A073JZX2</accession>
<gene>
    <name evidence="3" type="ORF">BAMA_14485</name>
</gene>
<name>A0A073JZX2_9BACI</name>
<evidence type="ECO:0000313" key="4">
    <source>
        <dbReference type="Proteomes" id="UP000027822"/>
    </source>
</evidence>
<evidence type="ECO:0000259" key="2">
    <source>
        <dbReference type="SMART" id="SM00418"/>
    </source>
</evidence>
<dbReference type="EMBL" id="JOTN01000003">
    <property type="protein sequence ID" value="KEK20614.1"/>
    <property type="molecule type" value="Genomic_DNA"/>
</dbReference>
<dbReference type="Proteomes" id="UP000027822">
    <property type="component" value="Unassembled WGS sequence"/>
</dbReference>
<dbReference type="GO" id="GO:0003700">
    <property type="term" value="F:DNA-binding transcription factor activity"/>
    <property type="evidence" value="ECO:0007669"/>
    <property type="project" value="InterPro"/>
</dbReference>
<dbReference type="InterPro" id="IPR001845">
    <property type="entry name" value="HTH_ArsR_DNA-bd_dom"/>
</dbReference>
<comment type="caution">
    <text evidence="3">The sequence shown here is derived from an EMBL/GenBank/DDBJ whole genome shotgun (WGS) entry which is preliminary data.</text>
</comment>
<proteinExistence type="predicted"/>
<organism evidence="3 4">
    <name type="scientific">Bacillus manliponensis</name>
    <dbReference type="NCBI Taxonomy" id="574376"/>
    <lineage>
        <taxon>Bacteria</taxon>
        <taxon>Bacillati</taxon>
        <taxon>Bacillota</taxon>
        <taxon>Bacilli</taxon>
        <taxon>Bacillales</taxon>
        <taxon>Bacillaceae</taxon>
        <taxon>Bacillus</taxon>
        <taxon>Bacillus cereus group</taxon>
    </lineage>
</organism>
<dbReference type="SMART" id="SM00418">
    <property type="entry name" value="HTH_ARSR"/>
    <property type="match status" value="1"/>
</dbReference>
<sequence>MNENTITISAEQQKLIASAIRIQILHILNEEPLTAKQVATKLNKSPGSIHYHVQLLYEGGLLELVDTKERRGIIEKYYKAKAVHFSIETDKEVNNEAGVSRTVSHLFLNEEEHAQLMWEVTQVLLRWESKVVQETVCKKEYQLTFEVKRKKEESDS</sequence>
<reference evidence="3 4" key="1">
    <citation type="submission" date="2014-06" db="EMBL/GenBank/DDBJ databases">
        <title>Draft genome sequence of Bacillus manliponensis JCM 15802 (MCCC 1A00708).</title>
        <authorList>
            <person name="Lai Q."/>
            <person name="Liu Y."/>
            <person name="Shao Z."/>
        </authorList>
    </citation>
    <scope>NUCLEOTIDE SEQUENCE [LARGE SCALE GENOMIC DNA]</scope>
    <source>
        <strain evidence="3 4">JCM 15802</strain>
    </source>
</reference>
<dbReference type="OrthoDB" id="2651007at2"/>
<dbReference type="Pfam" id="PF12840">
    <property type="entry name" value="HTH_20"/>
    <property type="match status" value="1"/>
</dbReference>
<dbReference type="STRING" id="574376.BAMA_14485"/>
<dbReference type="CDD" id="cd00090">
    <property type="entry name" value="HTH_ARSR"/>
    <property type="match status" value="1"/>
</dbReference>
<evidence type="ECO:0000313" key="3">
    <source>
        <dbReference type="EMBL" id="KEK20614.1"/>
    </source>
</evidence>
<dbReference type="RefSeq" id="WP_034636845.1">
    <property type="nucleotide sequence ID" value="NZ_CBCSJC010000028.1"/>
</dbReference>
<feature type="domain" description="HTH arsR-type" evidence="2">
    <location>
        <begin position="13"/>
        <end position="102"/>
    </location>
</feature>
<dbReference type="eggNOG" id="COG0640">
    <property type="taxonomic scope" value="Bacteria"/>
</dbReference>
<evidence type="ECO:0000256" key="1">
    <source>
        <dbReference type="ARBA" id="ARBA00023125"/>
    </source>
</evidence>
<protein>
    <submittedName>
        <fullName evidence="3">ArsR family transcriptional regulator</fullName>
    </submittedName>
</protein>
<keyword evidence="1" id="KW-0238">DNA-binding</keyword>
<dbReference type="InterPro" id="IPR036390">
    <property type="entry name" value="WH_DNA-bd_sf"/>
</dbReference>
<dbReference type="SUPFAM" id="SSF46785">
    <property type="entry name" value="Winged helix' DNA-binding domain"/>
    <property type="match status" value="1"/>
</dbReference>
<dbReference type="Gene3D" id="1.10.10.10">
    <property type="entry name" value="Winged helix-like DNA-binding domain superfamily/Winged helix DNA-binding domain"/>
    <property type="match status" value="1"/>
</dbReference>
<dbReference type="InterPro" id="IPR011991">
    <property type="entry name" value="ArsR-like_HTH"/>
</dbReference>
<dbReference type="InterPro" id="IPR036388">
    <property type="entry name" value="WH-like_DNA-bd_sf"/>
</dbReference>
<dbReference type="AlphaFoldDB" id="A0A073JZX2"/>